<keyword evidence="3 6" id="KW-0812">Transmembrane</keyword>
<name>A0ABU8TMD7_9HYPH</name>
<evidence type="ECO:0000256" key="5">
    <source>
        <dbReference type="ARBA" id="ARBA00023136"/>
    </source>
</evidence>
<gene>
    <name evidence="7" type="ORF">V6575_14695</name>
</gene>
<keyword evidence="4 6" id="KW-1133">Transmembrane helix</keyword>
<dbReference type="Pfam" id="PF01810">
    <property type="entry name" value="LysE"/>
    <property type="match status" value="1"/>
</dbReference>
<feature type="transmembrane region" description="Helical" evidence="6">
    <location>
        <begin position="110"/>
        <end position="133"/>
    </location>
</feature>
<feature type="transmembrane region" description="Helical" evidence="6">
    <location>
        <begin position="148"/>
        <end position="169"/>
    </location>
</feature>
<reference evidence="7 8" key="1">
    <citation type="submission" date="2024-02" db="EMBL/GenBank/DDBJ databases">
        <title>Roseibium algae sp. nov., isolated from marine alga (Grateloupia sp.), showing potential in myo-inositol conversion.</title>
        <authorList>
            <person name="Wang Y."/>
        </authorList>
    </citation>
    <scope>NUCLEOTIDE SEQUENCE [LARGE SCALE GENOMIC DNA]</scope>
    <source>
        <strain evidence="7 8">H3510</strain>
    </source>
</reference>
<evidence type="ECO:0000256" key="2">
    <source>
        <dbReference type="ARBA" id="ARBA00022475"/>
    </source>
</evidence>
<dbReference type="RefSeq" id="WP_340275355.1">
    <property type="nucleotide sequence ID" value="NZ_JBAKIA010000010.1"/>
</dbReference>
<proteinExistence type="predicted"/>
<dbReference type="Proteomes" id="UP001385499">
    <property type="component" value="Unassembled WGS sequence"/>
</dbReference>
<evidence type="ECO:0000256" key="4">
    <source>
        <dbReference type="ARBA" id="ARBA00022989"/>
    </source>
</evidence>
<dbReference type="EMBL" id="JBAKIA010000010">
    <property type="protein sequence ID" value="MEJ8475341.1"/>
    <property type="molecule type" value="Genomic_DNA"/>
</dbReference>
<protein>
    <submittedName>
        <fullName evidence="7">LysE family translocator</fullName>
    </submittedName>
</protein>
<dbReference type="PANTHER" id="PTHR30086:SF20">
    <property type="entry name" value="ARGININE EXPORTER PROTEIN ARGO-RELATED"/>
    <property type="match status" value="1"/>
</dbReference>
<dbReference type="InterPro" id="IPR001123">
    <property type="entry name" value="LeuE-type"/>
</dbReference>
<feature type="transmembrane region" description="Helical" evidence="6">
    <location>
        <begin position="6"/>
        <end position="29"/>
    </location>
</feature>
<evidence type="ECO:0000256" key="3">
    <source>
        <dbReference type="ARBA" id="ARBA00022692"/>
    </source>
</evidence>
<evidence type="ECO:0000313" key="8">
    <source>
        <dbReference type="Proteomes" id="UP001385499"/>
    </source>
</evidence>
<keyword evidence="8" id="KW-1185">Reference proteome</keyword>
<feature type="transmembrane region" description="Helical" evidence="6">
    <location>
        <begin position="41"/>
        <end position="62"/>
    </location>
</feature>
<dbReference type="PANTHER" id="PTHR30086">
    <property type="entry name" value="ARGININE EXPORTER PROTEIN ARGO"/>
    <property type="match status" value="1"/>
</dbReference>
<evidence type="ECO:0000256" key="1">
    <source>
        <dbReference type="ARBA" id="ARBA00004651"/>
    </source>
</evidence>
<keyword evidence="2" id="KW-1003">Cell membrane</keyword>
<accession>A0ABU8TMD7</accession>
<evidence type="ECO:0000256" key="6">
    <source>
        <dbReference type="SAM" id="Phobius"/>
    </source>
</evidence>
<organism evidence="7 8">
    <name type="scientific">Roseibium algae</name>
    <dbReference type="NCBI Taxonomy" id="3123038"/>
    <lineage>
        <taxon>Bacteria</taxon>
        <taxon>Pseudomonadati</taxon>
        <taxon>Pseudomonadota</taxon>
        <taxon>Alphaproteobacteria</taxon>
        <taxon>Hyphomicrobiales</taxon>
        <taxon>Stappiaceae</taxon>
        <taxon>Roseibium</taxon>
    </lineage>
</organism>
<comment type="subcellular location">
    <subcellularLocation>
        <location evidence="1">Cell membrane</location>
        <topology evidence="1">Multi-pass membrane protein</topology>
    </subcellularLocation>
</comment>
<evidence type="ECO:0000313" key="7">
    <source>
        <dbReference type="EMBL" id="MEJ8475341.1"/>
    </source>
</evidence>
<feature type="transmembrane region" description="Helical" evidence="6">
    <location>
        <begin position="189"/>
        <end position="210"/>
    </location>
</feature>
<comment type="caution">
    <text evidence="7">The sequence shown here is derived from an EMBL/GenBank/DDBJ whole genome shotgun (WGS) entry which is preliminary data.</text>
</comment>
<keyword evidence="5 6" id="KW-0472">Membrane</keyword>
<sequence length="213" mass="22176">MDMITSLIAYSVALSIAAIIPGPGVAALVGQSLGSGLRASFFFLVGIALGDIAYLTIAVAGLAAVAQLFAGAFVVIKILGGAYLIYLAYKFWRSEAGLTQVENIKIRNGLTSVFAGFTVTLGNPKTIIFYLALLPTVLDLESVGISEWFALSVLTVTVLFATLTPYALLASGARQMMTTSGALLKLKRFSGCIIGATGVFILGQAAATLARRS</sequence>
<feature type="transmembrane region" description="Helical" evidence="6">
    <location>
        <begin position="68"/>
        <end position="89"/>
    </location>
</feature>